<keyword evidence="3" id="KW-1185">Reference proteome</keyword>
<accession>A0ABQ7P2Z3</accession>
<dbReference type="Proteomes" id="UP000742024">
    <property type="component" value="Unassembled WGS sequence"/>
</dbReference>
<evidence type="ECO:0000256" key="1">
    <source>
        <dbReference type="SAM" id="MobiDB-lite"/>
    </source>
</evidence>
<protein>
    <submittedName>
        <fullName evidence="2">Uncharacterized protein</fullName>
    </submittedName>
</protein>
<evidence type="ECO:0000313" key="3">
    <source>
        <dbReference type="Proteomes" id="UP000742024"/>
    </source>
</evidence>
<feature type="region of interest" description="Disordered" evidence="1">
    <location>
        <begin position="1"/>
        <end position="56"/>
    </location>
</feature>
<sequence>MEDSIGVDVARQNGEDEHYGDDGDDGNDADHSNGGDRDGDNGAEEDEYPSLASANR</sequence>
<gene>
    <name evidence="2" type="ORF">E4U57_005703</name>
</gene>
<proteinExistence type="predicted"/>
<organism evidence="2 3">
    <name type="scientific">Claviceps arundinis</name>
    <dbReference type="NCBI Taxonomy" id="1623583"/>
    <lineage>
        <taxon>Eukaryota</taxon>
        <taxon>Fungi</taxon>
        <taxon>Dikarya</taxon>
        <taxon>Ascomycota</taxon>
        <taxon>Pezizomycotina</taxon>
        <taxon>Sordariomycetes</taxon>
        <taxon>Hypocreomycetidae</taxon>
        <taxon>Hypocreales</taxon>
        <taxon>Clavicipitaceae</taxon>
        <taxon>Claviceps</taxon>
    </lineage>
</organism>
<name>A0ABQ7P2Z3_9HYPO</name>
<reference evidence="2 3" key="1">
    <citation type="journal article" date="2020" name="bioRxiv">
        <title>Whole genome comparisons of ergot fungi reveals the divergence and evolution of species within the genus Claviceps are the result of varying mechanisms driving genome evolution and host range expansion.</title>
        <authorList>
            <person name="Wyka S.A."/>
            <person name="Mondo S.J."/>
            <person name="Liu M."/>
            <person name="Dettman J."/>
            <person name="Nalam V."/>
            <person name="Broders K.D."/>
        </authorList>
    </citation>
    <scope>NUCLEOTIDE SEQUENCE [LARGE SCALE GENOMIC DNA]</scope>
    <source>
        <strain evidence="2 3">LM583</strain>
    </source>
</reference>
<feature type="compositionally biased region" description="Basic and acidic residues" evidence="1">
    <location>
        <begin position="28"/>
        <end position="40"/>
    </location>
</feature>
<comment type="caution">
    <text evidence="2">The sequence shown here is derived from an EMBL/GenBank/DDBJ whole genome shotgun (WGS) entry which is preliminary data.</text>
</comment>
<evidence type="ECO:0000313" key="2">
    <source>
        <dbReference type="EMBL" id="KAG5952995.1"/>
    </source>
</evidence>
<dbReference type="EMBL" id="SRPR01000457">
    <property type="protein sequence ID" value="KAG5952995.1"/>
    <property type="molecule type" value="Genomic_DNA"/>
</dbReference>